<evidence type="ECO:0000313" key="3">
    <source>
        <dbReference type="Proteomes" id="UP001175271"/>
    </source>
</evidence>
<feature type="region of interest" description="Disordered" evidence="1">
    <location>
        <begin position="148"/>
        <end position="176"/>
    </location>
</feature>
<dbReference type="Proteomes" id="UP001175271">
    <property type="component" value="Unassembled WGS sequence"/>
</dbReference>
<feature type="compositionally biased region" description="Low complexity" evidence="1">
    <location>
        <begin position="159"/>
        <end position="173"/>
    </location>
</feature>
<feature type="compositionally biased region" description="Basic and acidic residues" evidence="1">
    <location>
        <begin position="23"/>
        <end position="32"/>
    </location>
</feature>
<evidence type="ECO:0000313" key="2">
    <source>
        <dbReference type="EMBL" id="KAK0390375.1"/>
    </source>
</evidence>
<feature type="compositionally biased region" description="Basic residues" evidence="1">
    <location>
        <begin position="82"/>
        <end position="91"/>
    </location>
</feature>
<comment type="caution">
    <text evidence="2">The sequence shown here is derived from an EMBL/GenBank/DDBJ whole genome shotgun (WGS) entry which is preliminary data.</text>
</comment>
<sequence>MDEMPSLSGEKDIAKNEMPSLSGEKDIAQERREVLEQMIINFHKHNKITPDGIPYHPPSEEERYLRSVPGVWMPNIFTEKRSRKHISAKRKSTPEPESPFATVSPKDKFLLDDDFELVSSDETPLKVETVESLDEQFSKLFYNDDTVPADVPEDAADRASSSSVPPATTSSKSRPIPLRDVVLRAPSYRSPHPHLTFHDQQRPSGSFPHQMPSFRRYTAPHNAHNVPRLWSNHNRFRYPAGTPTTNRFPVPRHDNADLANRPPFLNPYSETMRGVQPRNYFCRGTRSSRHPHRRSF</sequence>
<evidence type="ECO:0000256" key="1">
    <source>
        <dbReference type="SAM" id="MobiDB-lite"/>
    </source>
</evidence>
<proteinExistence type="predicted"/>
<feature type="region of interest" description="Disordered" evidence="1">
    <location>
        <begin position="1"/>
        <end position="32"/>
    </location>
</feature>
<protein>
    <submittedName>
        <fullName evidence="2">Uncharacterized protein</fullName>
    </submittedName>
</protein>
<accession>A0AA39GN07</accession>
<gene>
    <name evidence="2" type="ORF">QR680_019330</name>
</gene>
<feature type="region of interest" description="Disordered" evidence="1">
    <location>
        <begin position="82"/>
        <end position="105"/>
    </location>
</feature>
<keyword evidence="3" id="KW-1185">Reference proteome</keyword>
<organism evidence="2 3">
    <name type="scientific">Steinernema hermaphroditum</name>
    <dbReference type="NCBI Taxonomy" id="289476"/>
    <lineage>
        <taxon>Eukaryota</taxon>
        <taxon>Metazoa</taxon>
        <taxon>Ecdysozoa</taxon>
        <taxon>Nematoda</taxon>
        <taxon>Chromadorea</taxon>
        <taxon>Rhabditida</taxon>
        <taxon>Tylenchina</taxon>
        <taxon>Panagrolaimomorpha</taxon>
        <taxon>Strongyloidoidea</taxon>
        <taxon>Steinernematidae</taxon>
        <taxon>Steinernema</taxon>
    </lineage>
</organism>
<reference evidence="2" key="1">
    <citation type="submission" date="2023-06" db="EMBL/GenBank/DDBJ databases">
        <title>Genomic analysis of the entomopathogenic nematode Steinernema hermaphroditum.</title>
        <authorList>
            <person name="Schwarz E.M."/>
            <person name="Heppert J.K."/>
            <person name="Baniya A."/>
            <person name="Schwartz H.T."/>
            <person name="Tan C.-H."/>
            <person name="Antoshechkin I."/>
            <person name="Sternberg P.W."/>
            <person name="Goodrich-Blair H."/>
            <person name="Dillman A.R."/>
        </authorList>
    </citation>
    <scope>NUCLEOTIDE SEQUENCE</scope>
    <source>
        <strain evidence="2">PS9179</strain>
        <tissue evidence="2">Whole animal</tissue>
    </source>
</reference>
<dbReference type="AlphaFoldDB" id="A0AA39GN07"/>
<dbReference type="EMBL" id="JAUCMV010000006">
    <property type="protein sequence ID" value="KAK0390375.1"/>
    <property type="molecule type" value="Genomic_DNA"/>
</dbReference>
<name>A0AA39GN07_9BILA</name>